<feature type="region of interest" description="Disordered" evidence="3">
    <location>
        <begin position="69"/>
        <end position="91"/>
    </location>
</feature>
<evidence type="ECO:0000256" key="2">
    <source>
        <dbReference type="ARBA" id="ARBA00029688"/>
    </source>
</evidence>
<dbReference type="InterPro" id="IPR006708">
    <property type="entry name" value="Pex19"/>
</dbReference>
<keyword evidence="5" id="KW-1185">Reference proteome</keyword>
<organism evidence="4 5">
    <name type="scientific">Onchocerca volvulus</name>
    <dbReference type="NCBI Taxonomy" id="6282"/>
    <lineage>
        <taxon>Eukaryota</taxon>
        <taxon>Metazoa</taxon>
        <taxon>Ecdysozoa</taxon>
        <taxon>Nematoda</taxon>
        <taxon>Chromadorea</taxon>
        <taxon>Rhabditida</taxon>
        <taxon>Spirurina</taxon>
        <taxon>Spiruromorpha</taxon>
        <taxon>Filarioidea</taxon>
        <taxon>Onchocercidae</taxon>
        <taxon>Onchocerca</taxon>
    </lineage>
</organism>
<evidence type="ECO:0000313" key="5">
    <source>
        <dbReference type="Proteomes" id="UP000024404"/>
    </source>
</evidence>
<evidence type="ECO:0000256" key="1">
    <source>
        <dbReference type="ARBA" id="ARBA00006326"/>
    </source>
</evidence>
<reference evidence="5" key="1">
    <citation type="submission" date="2013-10" db="EMBL/GenBank/DDBJ databases">
        <title>Genome sequencing of Onchocerca volvulus.</title>
        <authorList>
            <person name="Cotton J."/>
            <person name="Tsai J."/>
            <person name="Stanley E."/>
            <person name="Tracey A."/>
            <person name="Holroyd N."/>
            <person name="Lustigman S."/>
            <person name="Berriman M."/>
        </authorList>
    </citation>
    <scope>NUCLEOTIDE SEQUENCE</scope>
</reference>
<dbReference type="EMBL" id="CMVM020000234">
    <property type="status" value="NOT_ANNOTATED_CDS"/>
    <property type="molecule type" value="Genomic_DNA"/>
</dbReference>
<dbReference type="Proteomes" id="UP000024404">
    <property type="component" value="Unassembled WGS sequence"/>
</dbReference>
<dbReference type="AlphaFoldDB" id="A0A8R1U0Z7"/>
<accession>A0A8R1U0Z7</accession>
<name>A0A8R1U0Z7_ONCVO</name>
<sequence length="102" mass="11756">MKKYLISNILVINFTELRSRVAFEYHHRHKLLVLQLKSNKSDLEEMKRRFDIITTLMMELQSYGYPPEELVGEAPPGRSTDPQIGLPKVDDGSKAAEFCSLM</sequence>
<dbReference type="Gene3D" id="1.20.120.900">
    <property type="entry name" value="Pex19, mPTS binding domain"/>
    <property type="match status" value="1"/>
</dbReference>
<protein>
    <recommendedName>
        <fullName evidence="2">Peroxin-19</fullName>
    </recommendedName>
</protein>
<dbReference type="GO" id="GO:0005777">
    <property type="term" value="C:peroxisome"/>
    <property type="evidence" value="ECO:0007669"/>
    <property type="project" value="InterPro"/>
</dbReference>
<dbReference type="Pfam" id="PF04614">
    <property type="entry name" value="Pex19"/>
    <property type="match status" value="1"/>
</dbReference>
<dbReference type="InterPro" id="IPR038322">
    <property type="entry name" value="Pex19_C_sf"/>
</dbReference>
<reference evidence="4" key="2">
    <citation type="submission" date="2022-06" db="UniProtKB">
        <authorList>
            <consortium name="EnsemblMetazoa"/>
        </authorList>
    </citation>
    <scope>IDENTIFICATION</scope>
</reference>
<evidence type="ECO:0000313" key="4">
    <source>
        <dbReference type="EnsemblMetazoa" id="OVOC7853.1"/>
    </source>
</evidence>
<comment type="similarity">
    <text evidence="1">Belongs to the peroxin-19 family.</text>
</comment>
<dbReference type="EnsemblMetazoa" id="OVOC7853.1">
    <property type="protein sequence ID" value="OVOC7853.1"/>
    <property type="gene ID" value="WBGene00244662"/>
</dbReference>
<evidence type="ECO:0000256" key="3">
    <source>
        <dbReference type="SAM" id="MobiDB-lite"/>
    </source>
</evidence>
<proteinExistence type="inferred from homology"/>